<dbReference type="Proteomes" id="UP000664277">
    <property type="component" value="Unassembled WGS sequence"/>
</dbReference>
<organism evidence="1 2">
    <name type="scientific">Candidatus Obscuribacter phosphatis</name>
    <dbReference type="NCBI Taxonomy" id="1906157"/>
    <lineage>
        <taxon>Bacteria</taxon>
        <taxon>Bacillati</taxon>
        <taxon>Candidatus Melainabacteria</taxon>
        <taxon>Candidatus Obscuribacterales</taxon>
        <taxon>Candidatus Obscuribacteraceae</taxon>
        <taxon>Candidatus Obscuribacter</taxon>
    </lineage>
</organism>
<accession>A0A8J7PM07</accession>
<evidence type="ECO:0000313" key="2">
    <source>
        <dbReference type="Proteomes" id="UP000664277"/>
    </source>
</evidence>
<proteinExistence type="predicted"/>
<name>A0A8J7PM07_9BACT</name>
<gene>
    <name evidence="1" type="ORF">J0M35_12305</name>
</gene>
<dbReference type="AlphaFoldDB" id="A0A8J7PM07"/>
<comment type="caution">
    <text evidence="1">The sequence shown here is derived from an EMBL/GenBank/DDBJ whole genome shotgun (WGS) entry which is preliminary data.</text>
</comment>
<protein>
    <submittedName>
        <fullName evidence="1">Uncharacterized protein</fullName>
    </submittedName>
</protein>
<dbReference type="EMBL" id="JAFLCK010000016">
    <property type="protein sequence ID" value="MBN8661140.1"/>
    <property type="molecule type" value="Genomic_DNA"/>
</dbReference>
<reference evidence="1" key="1">
    <citation type="submission" date="2021-02" db="EMBL/GenBank/DDBJ databases">
        <title>Genome-Resolved Metagenomics of a Microbial Community Performing Photosynthetic Biological Nutrient Removal.</title>
        <authorList>
            <person name="Mcdaniel E.A."/>
        </authorList>
    </citation>
    <scope>NUCLEOTIDE SEQUENCE</scope>
    <source>
        <strain evidence="1">UWPOB_OBS1</strain>
    </source>
</reference>
<sequence length="101" mass="11043">MADLVFQESAAYLAESLDLLDLVENGEDRWNQLFSTCGTFDEELLALANLQLLRRSELTGAAMAPFGDSRLTACVRSVSASNLEKGLRLSVHSVPSSCHRL</sequence>
<evidence type="ECO:0000313" key="1">
    <source>
        <dbReference type="EMBL" id="MBN8661140.1"/>
    </source>
</evidence>